<gene>
    <name evidence="2" type="ORF">B5V51_4906</name>
</gene>
<organism evidence="2">
    <name type="scientific">Heliothis virescens</name>
    <name type="common">Tobacco budworm moth</name>
    <dbReference type="NCBI Taxonomy" id="7102"/>
    <lineage>
        <taxon>Eukaryota</taxon>
        <taxon>Metazoa</taxon>
        <taxon>Ecdysozoa</taxon>
        <taxon>Arthropoda</taxon>
        <taxon>Hexapoda</taxon>
        <taxon>Insecta</taxon>
        <taxon>Pterygota</taxon>
        <taxon>Neoptera</taxon>
        <taxon>Endopterygota</taxon>
        <taxon>Lepidoptera</taxon>
        <taxon>Glossata</taxon>
        <taxon>Ditrysia</taxon>
        <taxon>Noctuoidea</taxon>
        <taxon>Noctuidae</taxon>
        <taxon>Heliothinae</taxon>
        <taxon>Heliothis</taxon>
    </lineage>
</organism>
<proteinExistence type="predicted"/>
<protein>
    <submittedName>
        <fullName evidence="2">Uncharacterized protein</fullName>
    </submittedName>
</protein>
<dbReference type="EMBL" id="NWSH01002265">
    <property type="protein sequence ID" value="PCG68756.1"/>
    <property type="molecule type" value="Genomic_DNA"/>
</dbReference>
<evidence type="ECO:0000256" key="1">
    <source>
        <dbReference type="SAM" id="MobiDB-lite"/>
    </source>
</evidence>
<name>A0A2A4JAG5_HELVI</name>
<feature type="region of interest" description="Disordered" evidence="1">
    <location>
        <begin position="141"/>
        <end position="235"/>
    </location>
</feature>
<reference evidence="2" key="1">
    <citation type="submission" date="2017-09" db="EMBL/GenBank/DDBJ databases">
        <title>Contemporary evolution of a Lepidopteran species, Heliothis virescens, in response to modern agricultural practices.</title>
        <authorList>
            <person name="Fritz M.L."/>
            <person name="Deyonke A.M."/>
            <person name="Papanicolaou A."/>
            <person name="Micinski S."/>
            <person name="Westbrook J."/>
            <person name="Gould F."/>
        </authorList>
    </citation>
    <scope>NUCLEOTIDE SEQUENCE [LARGE SCALE GENOMIC DNA]</scope>
    <source>
        <strain evidence="2">HvINT-</strain>
        <tissue evidence="2">Whole body</tissue>
    </source>
</reference>
<feature type="compositionally biased region" description="Polar residues" evidence="1">
    <location>
        <begin position="195"/>
        <end position="212"/>
    </location>
</feature>
<accession>A0A2A4JAG5</accession>
<dbReference type="AlphaFoldDB" id="A0A2A4JAG5"/>
<evidence type="ECO:0000313" key="2">
    <source>
        <dbReference type="EMBL" id="PCG68756.1"/>
    </source>
</evidence>
<comment type="caution">
    <text evidence="2">The sequence shown here is derived from an EMBL/GenBank/DDBJ whole genome shotgun (WGS) entry which is preliminary data.</text>
</comment>
<sequence>MVLSAAQNITGPVLVFTWERHPFLSFDIDLHEYALIRETFAKIRYEDDPLAFGYSRRNSRVSNPVRIAQAANCAGSVSLANLKEYKLPSSSCFQRCGQFFDHITFHHLSKNLPSAFPRLKSLSEDSGRYIVVEASNEEEQDEHGYISRSCAPYRAPRARRPGRPGVRASPPPLLTITAPQEGARRPSKGARGSCPSRQTGACAQRNSRNPHQTAPKEKKGKFKCVKSPLSQLRPV</sequence>